<organism evidence="6 7">
    <name type="scientific">Paragonimus heterotremus</name>
    <dbReference type="NCBI Taxonomy" id="100268"/>
    <lineage>
        <taxon>Eukaryota</taxon>
        <taxon>Metazoa</taxon>
        <taxon>Spiralia</taxon>
        <taxon>Lophotrochozoa</taxon>
        <taxon>Platyhelminthes</taxon>
        <taxon>Trematoda</taxon>
        <taxon>Digenea</taxon>
        <taxon>Plagiorchiida</taxon>
        <taxon>Troglotremata</taxon>
        <taxon>Troglotrematidae</taxon>
        <taxon>Paragonimus</taxon>
    </lineage>
</organism>
<sequence length="315" mass="36209">MEVEWHSIIDGEAVDEIIEVNAEKPECTVQDSPYPMVEVACQSTTDRGDTEVIIETNAGRSEASTPYMYGQDAVNYTSTLSLARHSMEIYINEMTEKLHGPLTAFVSTVERYNFLELLRQTKEWLRAEGERSSFQDFQDRLNRLETIGLLIEQRLLERVELVKEFKTSIEHYRRILAHIRAGDPFYVNLEPSKIEQLATSLDQYENWLREHQLKQQSFQCSAGNGNNDGPHLGTILIAEKLQSLRNIWNSLITVDDLVPVCDAMVGEQKAVAIEDPVNWPSRSPSNWRNYREPNLYTITIKLRGVPRFSDSHAFE</sequence>
<evidence type="ECO:0000256" key="5">
    <source>
        <dbReference type="ARBA" id="ARBA00040503"/>
    </source>
</evidence>
<dbReference type="AlphaFoldDB" id="A0A8J4T8S1"/>
<protein>
    <recommendedName>
        <fullName evidence="5">Hypoxia up-regulated protein 1</fullName>
    </recommendedName>
</protein>
<evidence type="ECO:0000313" key="6">
    <source>
        <dbReference type="EMBL" id="KAF5401668.1"/>
    </source>
</evidence>
<dbReference type="GO" id="GO:0030968">
    <property type="term" value="P:endoplasmic reticulum unfolded protein response"/>
    <property type="evidence" value="ECO:0007669"/>
    <property type="project" value="TreeGrafter"/>
</dbReference>
<keyword evidence="3" id="KW-0067">ATP-binding</keyword>
<dbReference type="Gene3D" id="1.20.1270.10">
    <property type="match status" value="1"/>
</dbReference>
<dbReference type="GO" id="GO:0140662">
    <property type="term" value="F:ATP-dependent protein folding chaperone"/>
    <property type="evidence" value="ECO:0007669"/>
    <property type="project" value="InterPro"/>
</dbReference>
<dbReference type="InterPro" id="IPR029048">
    <property type="entry name" value="HSP70_C_sf"/>
</dbReference>
<evidence type="ECO:0000256" key="1">
    <source>
        <dbReference type="ARBA" id="ARBA00007381"/>
    </source>
</evidence>
<dbReference type="OrthoDB" id="6253702at2759"/>
<reference evidence="6" key="1">
    <citation type="submission" date="2019-05" db="EMBL/GenBank/DDBJ databases">
        <title>Annotation for the trematode Paragonimus heterotremus.</title>
        <authorList>
            <person name="Choi Y.-J."/>
        </authorList>
    </citation>
    <scope>NUCLEOTIDE SEQUENCE</scope>
    <source>
        <strain evidence="6">LC</strain>
    </source>
</reference>
<keyword evidence="4" id="KW-0143">Chaperone</keyword>
<accession>A0A8J4T8S1</accession>
<evidence type="ECO:0000256" key="4">
    <source>
        <dbReference type="ARBA" id="ARBA00023186"/>
    </source>
</evidence>
<dbReference type="EMBL" id="LUCH01002319">
    <property type="protein sequence ID" value="KAF5401668.1"/>
    <property type="molecule type" value="Genomic_DNA"/>
</dbReference>
<proteinExistence type="inferred from homology"/>
<dbReference type="InterPro" id="IPR013126">
    <property type="entry name" value="Hsp_70_fam"/>
</dbReference>
<dbReference type="PANTHER" id="PTHR45639">
    <property type="entry name" value="HSC70CB, ISOFORM G-RELATED"/>
    <property type="match status" value="1"/>
</dbReference>
<dbReference type="SUPFAM" id="SSF100934">
    <property type="entry name" value="Heat shock protein 70kD (HSP70), C-terminal subdomain"/>
    <property type="match status" value="1"/>
</dbReference>
<dbReference type="GO" id="GO:0034663">
    <property type="term" value="C:endoplasmic reticulum chaperone complex"/>
    <property type="evidence" value="ECO:0007669"/>
    <property type="project" value="TreeGrafter"/>
</dbReference>
<dbReference type="PANTHER" id="PTHR45639:SF3">
    <property type="entry name" value="HYPOXIA UP-REGULATED PROTEIN 1"/>
    <property type="match status" value="1"/>
</dbReference>
<dbReference type="GO" id="GO:0005524">
    <property type="term" value="F:ATP binding"/>
    <property type="evidence" value="ECO:0007669"/>
    <property type="project" value="UniProtKB-KW"/>
</dbReference>
<gene>
    <name evidence="6" type="ORF">PHET_04549</name>
</gene>
<comment type="similarity">
    <text evidence="1">Belongs to the heat shock protein 70 family.</text>
</comment>
<evidence type="ECO:0000313" key="7">
    <source>
        <dbReference type="Proteomes" id="UP000748531"/>
    </source>
</evidence>
<comment type="caution">
    <text evidence="6">The sequence shown here is derived from an EMBL/GenBank/DDBJ whole genome shotgun (WGS) entry which is preliminary data.</text>
</comment>
<keyword evidence="7" id="KW-1185">Reference proteome</keyword>
<name>A0A8J4T8S1_9TREM</name>
<evidence type="ECO:0000256" key="3">
    <source>
        <dbReference type="ARBA" id="ARBA00022840"/>
    </source>
</evidence>
<evidence type="ECO:0000256" key="2">
    <source>
        <dbReference type="ARBA" id="ARBA00022741"/>
    </source>
</evidence>
<keyword evidence="2" id="KW-0547">Nucleotide-binding</keyword>
<dbReference type="Proteomes" id="UP000748531">
    <property type="component" value="Unassembled WGS sequence"/>
</dbReference>